<reference evidence="2" key="1">
    <citation type="journal article" date="2019" name="Int. J. Syst. Evol. Microbiol.">
        <title>The Global Catalogue of Microorganisms (GCM) 10K type strain sequencing project: providing services to taxonomists for standard genome sequencing and annotation.</title>
        <authorList>
            <consortium name="The Broad Institute Genomics Platform"/>
            <consortium name="The Broad Institute Genome Sequencing Center for Infectious Disease"/>
            <person name="Wu L."/>
            <person name="Ma J."/>
        </authorList>
    </citation>
    <scope>NUCLEOTIDE SEQUENCE [LARGE SCALE GENOMIC DNA]</scope>
    <source>
        <strain evidence="2">JCM 16022</strain>
    </source>
</reference>
<protein>
    <recommendedName>
        <fullName evidence="3">CYTH domain-containing protein</fullName>
    </recommendedName>
</protein>
<proteinExistence type="predicted"/>
<evidence type="ECO:0000313" key="1">
    <source>
        <dbReference type="EMBL" id="GAA2152728.1"/>
    </source>
</evidence>
<dbReference type="Gene3D" id="2.40.320.10">
    <property type="entry name" value="Hypothetical Protein Pfu-838710-001"/>
    <property type="match status" value="1"/>
</dbReference>
<dbReference type="InterPro" id="IPR033469">
    <property type="entry name" value="CYTH-like_dom_sf"/>
</dbReference>
<gene>
    <name evidence="1" type="ORF">GCM10009844_36270</name>
</gene>
<keyword evidence="2" id="KW-1185">Reference proteome</keyword>
<accession>A0ABP5LRU7</accession>
<name>A0ABP5LRU7_9ACTN</name>
<dbReference type="EMBL" id="BAAAQR010000013">
    <property type="protein sequence ID" value="GAA2152728.1"/>
    <property type="molecule type" value="Genomic_DNA"/>
</dbReference>
<dbReference type="SUPFAM" id="SSF55154">
    <property type="entry name" value="CYTH-like phosphatases"/>
    <property type="match status" value="1"/>
</dbReference>
<sequence>MSDPSLKYANVERERRWLLDPTTPLPGGDDVLTIVDRYVLGSRLRLRETLAVDGSRVRKLGHKVRLGEGPEEIACTSLYLDEGEWGLLLALPAAELRKERRRLRIDGRVVAVDVFAGDCAGLVLVEIDGARDLSPADAGLDPVAEVTADERFTGGALAAAARADVCAALAAYGLVPA</sequence>
<evidence type="ECO:0000313" key="2">
    <source>
        <dbReference type="Proteomes" id="UP001501771"/>
    </source>
</evidence>
<organism evidence="1 2">
    <name type="scientific">Nocardioides koreensis</name>
    <dbReference type="NCBI Taxonomy" id="433651"/>
    <lineage>
        <taxon>Bacteria</taxon>
        <taxon>Bacillati</taxon>
        <taxon>Actinomycetota</taxon>
        <taxon>Actinomycetes</taxon>
        <taxon>Propionibacteriales</taxon>
        <taxon>Nocardioidaceae</taxon>
        <taxon>Nocardioides</taxon>
    </lineage>
</organism>
<dbReference type="Proteomes" id="UP001501771">
    <property type="component" value="Unassembled WGS sequence"/>
</dbReference>
<evidence type="ECO:0008006" key="3">
    <source>
        <dbReference type="Google" id="ProtNLM"/>
    </source>
</evidence>
<comment type="caution">
    <text evidence="1">The sequence shown here is derived from an EMBL/GenBank/DDBJ whole genome shotgun (WGS) entry which is preliminary data.</text>
</comment>
<dbReference type="RefSeq" id="WP_344155629.1">
    <property type="nucleotide sequence ID" value="NZ_BAAAQR010000013.1"/>
</dbReference>